<keyword evidence="4" id="KW-1133">Transmembrane helix</keyword>
<protein>
    <submittedName>
        <fullName evidence="5">Leucine-rich repeat protein</fullName>
    </submittedName>
</protein>
<feature type="region of interest" description="Disordered" evidence="3">
    <location>
        <begin position="494"/>
        <end position="530"/>
    </location>
</feature>
<feature type="transmembrane region" description="Helical" evidence="4">
    <location>
        <begin position="454"/>
        <end position="474"/>
    </location>
</feature>
<feature type="region of interest" description="Disordered" evidence="3">
    <location>
        <begin position="171"/>
        <end position="228"/>
    </location>
</feature>
<feature type="compositionally biased region" description="Low complexity" evidence="3">
    <location>
        <begin position="504"/>
        <end position="530"/>
    </location>
</feature>
<keyword evidence="2" id="KW-0802">TPR repeat</keyword>
<organism evidence="5 6">
    <name type="scientific">Rhizoctonia solani</name>
    <dbReference type="NCBI Taxonomy" id="456999"/>
    <lineage>
        <taxon>Eukaryota</taxon>
        <taxon>Fungi</taxon>
        <taxon>Dikarya</taxon>
        <taxon>Basidiomycota</taxon>
        <taxon>Agaricomycotina</taxon>
        <taxon>Agaricomycetes</taxon>
        <taxon>Cantharellales</taxon>
        <taxon>Ceratobasidiaceae</taxon>
        <taxon>Rhizoctonia</taxon>
    </lineage>
</organism>
<feature type="compositionally biased region" description="Basic and acidic residues" evidence="3">
    <location>
        <begin position="805"/>
        <end position="825"/>
    </location>
</feature>
<evidence type="ECO:0000256" key="1">
    <source>
        <dbReference type="ARBA" id="ARBA00022737"/>
    </source>
</evidence>
<keyword evidence="1" id="KW-0677">Repeat</keyword>
<dbReference type="GO" id="GO:0051879">
    <property type="term" value="F:Hsp90 protein binding"/>
    <property type="evidence" value="ECO:0007669"/>
    <property type="project" value="TreeGrafter"/>
</dbReference>
<evidence type="ECO:0000256" key="4">
    <source>
        <dbReference type="SAM" id="Phobius"/>
    </source>
</evidence>
<feature type="region of interest" description="Disordered" evidence="3">
    <location>
        <begin position="118"/>
        <end position="141"/>
    </location>
</feature>
<proteinExistence type="predicted"/>
<feature type="region of interest" description="Disordered" evidence="3">
    <location>
        <begin position="90"/>
        <end position="109"/>
    </location>
</feature>
<dbReference type="Gene3D" id="1.25.40.10">
    <property type="entry name" value="Tetratricopeptide repeat domain"/>
    <property type="match status" value="1"/>
</dbReference>
<dbReference type="PANTHER" id="PTHR22904">
    <property type="entry name" value="TPR REPEAT CONTAINING PROTEIN"/>
    <property type="match status" value="1"/>
</dbReference>
<dbReference type="InterPro" id="IPR011990">
    <property type="entry name" value="TPR-like_helical_dom_sf"/>
</dbReference>
<dbReference type="AlphaFoldDB" id="A0A8H8NNA7"/>
<dbReference type="Proteomes" id="UP000650533">
    <property type="component" value="Chromosome 2"/>
</dbReference>
<feature type="region of interest" description="Disordered" evidence="3">
    <location>
        <begin position="309"/>
        <end position="338"/>
    </location>
</feature>
<dbReference type="EMBL" id="CP059659">
    <property type="protein sequence ID" value="QRW16936.1"/>
    <property type="molecule type" value="Genomic_DNA"/>
</dbReference>
<evidence type="ECO:0000256" key="3">
    <source>
        <dbReference type="SAM" id="MobiDB-lite"/>
    </source>
</evidence>
<dbReference type="RefSeq" id="XP_043177173.1">
    <property type="nucleotide sequence ID" value="XM_043324754.1"/>
</dbReference>
<dbReference type="SUPFAM" id="SSF52058">
    <property type="entry name" value="L domain-like"/>
    <property type="match status" value="1"/>
</dbReference>
<evidence type="ECO:0000313" key="6">
    <source>
        <dbReference type="Proteomes" id="UP000650533"/>
    </source>
</evidence>
<keyword evidence="4" id="KW-0472">Membrane</keyword>
<dbReference type="KEGG" id="rsx:RhiXN_04938"/>
<evidence type="ECO:0000313" key="5">
    <source>
        <dbReference type="EMBL" id="QRW16936.1"/>
    </source>
</evidence>
<feature type="compositionally biased region" description="Polar residues" evidence="3">
    <location>
        <begin position="310"/>
        <end position="322"/>
    </location>
</feature>
<keyword evidence="4" id="KW-0812">Transmembrane</keyword>
<dbReference type="Pfam" id="PF00560">
    <property type="entry name" value="LRR_1"/>
    <property type="match status" value="1"/>
</dbReference>
<dbReference type="SUPFAM" id="SSF48452">
    <property type="entry name" value="TPR-like"/>
    <property type="match status" value="1"/>
</dbReference>
<evidence type="ECO:0000256" key="2">
    <source>
        <dbReference type="ARBA" id="ARBA00022803"/>
    </source>
</evidence>
<feature type="compositionally biased region" description="Basic residues" evidence="3">
    <location>
        <begin position="130"/>
        <end position="141"/>
    </location>
</feature>
<reference evidence="5" key="1">
    <citation type="submission" date="2020-05" db="EMBL/GenBank/DDBJ databases">
        <title>Evolutionary and genomic comparisons of hybrid uninucleate and nonhybrid Rhizoctonia fungi.</title>
        <authorList>
            <person name="Li C."/>
            <person name="Chen X."/>
        </authorList>
    </citation>
    <scope>NUCLEOTIDE SEQUENCE</scope>
    <source>
        <strain evidence="5">AG-1 IA</strain>
    </source>
</reference>
<dbReference type="PANTHER" id="PTHR22904:SF523">
    <property type="entry name" value="STRESS-INDUCED-PHOSPHOPROTEIN 1"/>
    <property type="match status" value="1"/>
</dbReference>
<feature type="compositionally biased region" description="Low complexity" evidence="3">
    <location>
        <begin position="829"/>
        <end position="840"/>
    </location>
</feature>
<feature type="compositionally biased region" description="Low complexity" evidence="3">
    <location>
        <begin position="98"/>
        <end position="107"/>
    </location>
</feature>
<accession>A0A8H8NNA7</accession>
<name>A0A8H8NNA7_9AGAM</name>
<dbReference type="InterPro" id="IPR001611">
    <property type="entry name" value="Leu-rich_rpt"/>
</dbReference>
<gene>
    <name evidence="5" type="ORF">RhiXN_04938</name>
</gene>
<dbReference type="Gene3D" id="3.80.10.10">
    <property type="entry name" value="Ribonuclease Inhibitor"/>
    <property type="match status" value="1"/>
</dbReference>
<dbReference type="InterPro" id="IPR032675">
    <property type="entry name" value="LRR_dom_sf"/>
</dbReference>
<sequence>MYPIVGGPDLFLDSDRIQPFRSTDPNIIWTEETRTTKIVNGHHQTIHTLVDKDGNVRRSYDVDGKHWETFNDQIIQPYEALYDTHHERIDFAPHPHPHSNSHPPSSSHDMDLQAIHMFQQPHNPPGPPTHHVRTKSQHIPTRHSYRRMYSYSEEDLGAPRQEEHHYPAAASEYRSKRHYEQAVPPTPPRDPDPAHRRAMRPDGFYKTGYPDREPPTYMSPNPEHEVKEKRCNNTSDGIKGQAGLGAMANRLVKIAEAGKTPFEARTGTQLDKGKLRFSGLASQSHILSANLFHVLRACAIFEGKGVRMTNGKSTQPSSASTVSRRHSVPPTTSPRSEAFDVRMMPAPPVPQVHVHLAEPRPVLHHKHSHAASLHSWGSQDIESQARISRVIWTKYSLPAWSALNVEKNTTSRPQHQELDVEINLNSRSESQMGQYKCNCDCNKHASPKRKRTRMCLCILVILLILLAVVDVIFLNVRVLNPDFGIIQPTVTPTPTNLSRDGMSAPIAPTATATATRPSTETDRPSSTTVAASSTASVAPSVLQNCLTQFQLNAPSAPESYPCDTCFSALSGAPSNAGAAPATQFCAMKAIFDSAGSSGSASNVALSGAGWMKDAKPCGWSGVTCDNNGNINNIILTFPGVPAAIPTELSSISTLTSLKITGNGDLPSGSLPALRSLTNLDLENTGLSSFADDAFSAVNTLNSLTLVRNLKMGSSLPSSIGSLSLRSLIVNGQALTSLDIVLSSSSLASSLQTLDLSSNSIASTLPSDLSGMKTLAELNLSGNDISSPFPAVMPTPLQVLNLEGNMADHGHSHEGGDHGHSHDGPHAHSHSPQPGQGPPQQLLNPDPIDPALLADMDANFKPRPVKLVGPEGNTTCQVVCPEHSTDKCDECGVDYTDLNLLARMLVQAPNLIVPPPPQVTDKNRSAHVSKFKDEGNAAYKAGKWPAAIQSYTMSANIAASRPNWEPHTLAREEISTVLSNRSAAHLSAGDYIPALVDADVVIALRKPWTKGHFRKAKALVALQHYEEARDAIAAGLQFEPDNKELLDFMREVESKIEATKPPIKASA</sequence>
<feature type="region of interest" description="Disordered" evidence="3">
    <location>
        <begin position="805"/>
        <end position="852"/>
    </location>
</feature>
<dbReference type="GeneID" id="67027217"/>